<organism evidence="1 2">
    <name type="scientific">Rubripirellula obstinata</name>
    <dbReference type="NCBI Taxonomy" id="406547"/>
    <lineage>
        <taxon>Bacteria</taxon>
        <taxon>Pseudomonadati</taxon>
        <taxon>Planctomycetota</taxon>
        <taxon>Planctomycetia</taxon>
        <taxon>Pirellulales</taxon>
        <taxon>Pirellulaceae</taxon>
        <taxon>Rubripirellula</taxon>
    </lineage>
</organism>
<proteinExistence type="predicted"/>
<evidence type="ECO:0000313" key="2">
    <source>
        <dbReference type="Proteomes" id="UP000322699"/>
    </source>
</evidence>
<keyword evidence="2" id="KW-1185">Reference proteome</keyword>
<gene>
    <name evidence="1" type="ORF">LF1_18680</name>
</gene>
<comment type="caution">
    <text evidence="1">The sequence shown here is derived from an EMBL/GenBank/DDBJ whole genome shotgun (WGS) entry which is preliminary data.</text>
</comment>
<dbReference type="Proteomes" id="UP000322699">
    <property type="component" value="Unassembled WGS sequence"/>
</dbReference>
<protein>
    <submittedName>
        <fullName evidence="1">Uncharacterized protein</fullName>
    </submittedName>
</protein>
<dbReference type="RefSeq" id="WP_149752699.1">
    <property type="nucleotide sequence ID" value="NZ_LWSK01000054.1"/>
</dbReference>
<name>A0A5B1CFM2_9BACT</name>
<accession>A0A5B1CFM2</accession>
<sequence length="241" mass="26757">MSKRNSTAVIGSATRQREAERLRELAEYHRSRKRDQAAPSRLSQARRLFQVAAIIAASRVGFLTVDNVTDKLREQTGERWCERTVARDLVTLQELKLIRRSEHQETAGQSRMFKWSGTSEPMARVVIKSAEIDDAAVGSSSSALQALLLNLPEPWEMDAQRHRVATSAARLAAMADTGDAQFLKAELVYALGKGWTLQDVGASLSSFDRFKTLGKLADEEFNAVRWEPAATTPPCRQLATA</sequence>
<dbReference type="EMBL" id="VRLW01000001">
    <property type="protein sequence ID" value="KAA1259336.1"/>
    <property type="molecule type" value="Genomic_DNA"/>
</dbReference>
<evidence type="ECO:0000313" key="1">
    <source>
        <dbReference type="EMBL" id="KAA1259336.1"/>
    </source>
</evidence>
<dbReference type="AlphaFoldDB" id="A0A5B1CFM2"/>
<reference evidence="1 2" key="1">
    <citation type="submission" date="2019-08" db="EMBL/GenBank/DDBJ databases">
        <title>Deep-cultivation of Planctomycetes and their phenomic and genomic characterization uncovers novel biology.</title>
        <authorList>
            <person name="Wiegand S."/>
            <person name="Jogler M."/>
            <person name="Boedeker C."/>
            <person name="Pinto D."/>
            <person name="Vollmers J."/>
            <person name="Rivas-Marin E."/>
            <person name="Kohn T."/>
            <person name="Peeters S.H."/>
            <person name="Heuer A."/>
            <person name="Rast P."/>
            <person name="Oberbeckmann S."/>
            <person name="Bunk B."/>
            <person name="Jeske O."/>
            <person name="Meyerdierks A."/>
            <person name="Storesund J.E."/>
            <person name="Kallscheuer N."/>
            <person name="Luecker S."/>
            <person name="Lage O.M."/>
            <person name="Pohl T."/>
            <person name="Merkel B.J."/>
            <person name="Hornburger P."/>
            <person name="Mueller R.-W."/>
            <person name="Bruemmer F."/>
            <person name="Labrenz M."/>
            <person name="Spormann A.M."/>
            <person name="Op Den Camp H."/>
            <person name="Overmann J."/>
            <person name="Amann R."/>
            <person name="Jetten M.S.M."/>
            <person name="Mascher T."/>
            <person name="Medema M.H."/>
            <person name="Devos D.P."/>
            <person name="Kaster A.-K."/>
            <person name="Ovreas L."/>
            <person name="Rohde M."/>
            <person name="Galperin M.Y."/>
            <person name="Jogler C."/>
        </authorList>
    </citation>
    <scope>NUCLEOTIDE SEQUENCE [LARGE SCALE GENOMIC DNA]</scope>
    <source>
        <strain evidence="1 2">LF1</strain>
    </source>
</reference>